<dbReference type="PANTHER" id="PTHR33420">
    <property type="entry name" value="FIMBRIAL SUBUNIT ELFA-RELATED"/>
    <property type="match status" value="1"/>
</dbReference>
<feature type="signal peptide" evidence="5">
    <location>
        <begin position="1"/>
        <end position="31"/>
    </location>
</feature>
<dbReference type="HOGENOM" id="CLU_088965_0_3_6"/>
<dbReference type="InterPro" id="IPR008966">
    <property type="entry name" value="Adhesion_dom_sf"/>
</dbReference>
<dbReference type="Gene3D" id="2.60.40.1090">
    <property type="entry name" value="Fimbrial-type adhesion domain"/>
    <property type="match status" value="1"/>
</dbReference>
<dbReference type="Proteomes" id="UP000010290">
    <property type="component" value="Chromosome"/>
</dbReference>
<gene>
    <name evidence="7" type="ORF">OO7_13614</name>
</gene>
<evidence type="ECO:0000313" key="8">
    <source>
        <dbReference type="Proteomes" id="UP000010290"/>
    </source>
</evidence>
<dbReference type="PATRIC" id="fig|1141660.3.peg.2722"/>
<dbReference type="GO" id="GO:0009289">
    <property type="term" value="C:pilus"/>
    <property type="evidence" value="ECO:0007669"/>
    <property type="project" value="UniProtKB-SubCell"/>
</dbReference>
<reference evidence="7 8" key="1">
    <citation type="journal article" date="2012" name="BMC Genomics">
        <title>Comparative genomics of bacteria in the genus Providencia isolated from wild Drosophila melanogaster.</title>
        <authorList>
            <person name="Galac M.R."/>
            <person name="Lazzaro B.P."/>
        </authorList>
    </citation>
    <scope>NUCLEOTIDE SEQUENCE [LARGE SCALE GENOMIC DNA]</scope>
    <source>
        <strain evidence="7 8">DSM 19967</strain>
    </source>
</reference>
<evidence type="ECO:0000256" key="3">
    <source>
        <dbReference type="ARBA" id="ARBA00022729"/>
    </source>
</evidence>
<name>K8WIG5_9GAMM</name>
<dbReference type="InterPro" id="IPR036937">
    <property type="entry name" value="Adhesion_dom_fimbrial_sf"/>
</dbReference>
<evidence type="ECO:0000259" key="6">
    <source>
        <dbReference type="Pfam" id="PF00419"/>
    </source>
</evidence>
<evidence type="ECO:0000256" key="4">
    <source>
        <dbReference type="ARBA" id="ARBA00023263"/>
    </source>
</evidence>
<feature type="chain" id="PRO_5003921197" evidence="5">
    <location>
        <begin position="32"/>
        <end position="187"/>
    </location>
</feature>
<evidence type="ECO:0000256" key="1">
    <source>
        <dbReference type="ARBA" id="ARBA00004561"/>
    </source>
</evidence>
<dbReference type="InterPro" id="IPR050263">
    <property type="entry name" value="Bact_Fimbrial_Adh_Pro"/>
</dbReference>
<protein>
    <submittedName>
        <fullName evidence="7">Fimbrial subunit</fullName>
    </submittedName>
</protein>
<comment type="subcellular location">
    <subcellularLocation>
        <location evidence="1">Fimbrium</location>
    </subcellularLocation>
</comment>
<dbReference type="EMBL" id="AKKN01000010">
    <property type="protein sequence ID" value="EKT56010.1"/>
    <property type="molecule type" value="Genomic_DNA"/>
</dbReference>
<proteinExistence type="inferred from homology"/>
<comment type="caution">
    <text evidence="7">The sequence shown here is derived from an EMBL/GenBank/DDBJ whole genome shotgun (WGS) entry which is preliminary data.</text>
</comment>
<dbReference type="Pfam" id="PF00419">
    <property type="entry name" value="Fimbrial"/>
    <property type="match status" value="1"/>
</dbReference>
<dbReference type="OrthoDB" id="6463909at2"/>
<keyword evidence="4" id="KW-0281">Fimbrium</keyword>
<dbReference type="GO" id="GO:0043709">
    <property type="term" value="P:cell adhesion involved in single-species biofilm formation"/>
    <property type="evidence" value="ECO:0007669"/>
    <property type="project" value="TreeGrafter"/>
</dbReference>
<keyword evidence="8" id="KW-1185">Reference proteome</keyword>
<dbReference type="InterPro" id="IPR000259">
    <property type="entry name" value="Adhesion_dom_fimbrial"/>
</dbReference>
<dbReference type="AlphaFoldDB" id="K8WIG5"/>
<organism evidence="7 8">
    <name type="scientific">Providencia sneebia DSM 19967</name>
    <dbReference type="NCBI Taxonomy" id="1141660"/>
    <lineage>
        <taxon>Bacteria</taxon>
        <taxon>Pseudomonadati</taxon>
        <taxon>Pseudomonadota</taxon>
        <taxon>Gammaproteobacteria</taxon>
        <taxon>Enterobacterales</taxon>
        <taxon>Morganellaceae</taxon>
        <taxon>Providencia</taxon>
    </lineage>
</organism>
<evidence type="ECO:0000256" key="2">
    <source>
        <dbReference type="ARBA" id="ARBA00006671"/>
    </source>
</evidence>
<comment type="similarity">
    <text evidence="2">Belongs to the fimbrial protein family.</text>
</comment>
<keyword evidence="3 5" id="KW-0732">Signal</keyword>
<dbReference type="PANTHER" id="PTHR33420:SF3">
    <property type="entry name" value="FIMBRIAL SUBUNIT ELFA"/>
    <property type="match status" value="1"/>
</dbReference>
<accession>K8WIG5</accession>
<sequence length="187" mass="19756">MSLINKGFIMKLTKVVLPTLGAMLFTCGAFAAQQSSTGTINFTGFIGAATCEVNGGKDLNVYLGRHEVSKFTGVGNAVKGANDVNLTLTNCEGNAQLRLKGDNFASGDNTALALKQQAGSASGVGIALKRDGDAGRYFRLDGSDNYDLQVGQDGSATFKFMTYYLQKENKVTEGKADGTLTYTVTYS</sequence>
<dbReference type="SUPFAM" id="SSF49401">
    <property type="entry name" value="Bacterial adhesins"/>
    <property type="match status" value="1"/>
</dbReference>
<evidence type="ECO:0000313" key="7">
    <source>
        <dbReference type="EMBL" id="EKT56010.1"/>
    </source>
</evidence>
<evidence type="ECO:0000256" key="5">
    <source>
        <dbReference type="SAM" id="SignalP"/>
    </source>
</evidence>
<feature type="domain" description="Fimbrial-type adhesion" evidence="6">
    <location>
        <begin position="40"/>
        <end position="186"/>
    </location>
</feature>